<gene>
    <name evidence="3" type="ORF">P879_01278</name>
</gene>
<dbReference type="Proteomes" id="UP000699462">
    <property type="component" value="Unassembled WGS sequence"/>
</dbReference>
<evidence type="ECO:0000313" key="4">
    <source>
        <dbReference type="Proteomes" id="UP000699462"/>
    </source>
</evidence>
<feature type="transmembrane region" description="Helical" evidence="2">
    <location>
        <begin position="268"/>
        <end position="288"/>
    </location>
</feature>
<feature type="compositionally biased region" description="Low complexity" evidence="1">
    <location>
        <begin position="156"/>
        <end position="172"/>
    </location>
</feature>
<keyword evidence="4" id="KW-1185">Reference proteome</keyword>
<keyword evidence="2" id="KW-1133">Transmembrane helix</keyword>
<reference evidence="3 4" key="1">
    <citation type="submission" date="2019-07" db="EMBL/GenBank/DDBJ databases">
        <title>Annotation for the trematode Paragonimus westermani.</title>
        <authorList>
            <person name="Choi Y.-J."/>
        </authorList>
    </citation>
    <scope>NUCLEOTIDE SEQUENCE [LARGE SCALE GENOMIC DNA]</scope>
    <source>
        <strain evidence="3">180907_Pwestermani</strain>
    </source>
</reference>
<proteinExistence type="predicted"/>
<organism evidence="3 4">
    <name type="scientific">Paragonimus westermani</name>
    <dbReference type="NCBI Taxonomy" id="34504"/>
    <lineage>
        <taxon>Eukaryota</taxon>
        <taxon>Metazoa</taxon>
        <taxon>Spiralia</taxon>
        <taxon>Lophotrochozoa</taxon>
        <taxon>Platyhelminthes</taxon>
        <taxon>Trematoda</taxon>
        <taxon>Digenea</taxon>
        <taxon>Plagiorchiida</taxon>
        <taxon>Troglotremata</taxon>
        <taxon>Troglotrematidae</taxon>
        <taxon>Paragonimus</taxon>
    </lineage>
</organism>
<keyword evidence="2" id="KW-0812">Transmembrane</keyword>
<evidence type="ECO:0000313" key="3">
    <source>
        <dbReference type="EMBL" id="KAF8569108.1"/>
    </source>
</evidence>
<feature type="transmembrane region" description="Helical" evidence="2">
    <location>
        <begin position="239"/>
        <end position="256"/>
    </location>
</feature>
<dbReference type="OrthoDB" id="6269606at2759"/>
<dbReference type="EMBL" id="JTDF01002180">
    <property type="protein sequence ID" value="KAF8569108.1"/>
    <property type="molecule type" value="Genomic_DNA"/>
</dbReference>
<keyword evidence="2" id="KW-0472">Membrane</keyword>
<feature type="region of interest" description="Disordered" evidence="1">
    <location>
        <begin position="155"/>
        <end position="195"/>
    </location>
</feature>
<comment type="caution">
    <text evidence="3">The sequence shown here is derived from an EMBL/GenBank/DDBJ whole genome shotgun (WGS) entry which is preliminary data.</text>
</comment>
<dbReference type="AlphaFoldDB" id="A0A8T0DQ27"/>
<sequence>MPIHSPIPSELREKLLPTCHPIFEVTRNDPSAGNYCMVPKGLNIHNQIHGEGQSELLYSSTPSSTTQPVKQGVDSGISNTSADTFSLSDVGQPNAFVPQGLDTVLKGGPILEPRQIDYPRPYVPELTSRESEEARTLCYINTKFEWNKQTQPSVLSSSSKTSITSSIETSSNEIHRSEPIGDSSESGSATSVRDRRTDEIELTAFRTLLNQMPASKFRYNKGSAKKNTNLGLRIRTMKLLSLFHVITVVTFTISIVTDDKKAHGDLRLLLEALLIFLYAGSIIFILLVNVNHQLINHGFIDEGCVSVQISAEQHLEPHTSAMQSNVPRQFSSSRGKLQVQRDRRDYCGPRQQSNDCMTTSHDVDTMNNPENLILSQARSKEPDEVRGNGRRQLLFQLTCVR</sequence>
<protein>
    <submittedName>
        <fullName evidence="3">Uncharacterized protein</fullName>
    </submittedName>
</protein>
<evidence type="ECO:0000256" key="1">
    <source>
        <dbReference type="SAM" id="MobiDB-lite"/>
    </source>
</evidence>
<evidence type="ECO:0000256" key="2">
    <source>
        <dbReference type="SAM" id="Phobius"/>
    </source>
</evidence>
<accession>A0A8T0DQ27</accession>
<name>A0A8T0DQ27_9TREM</name>